<dbReference type="Proteomes" id="UP000053424">
    <property type="component" value="Unassembled WGS sequence"/>
</dbReference>
<dbReference type="InterPro" id="IPR036389">
    <property type="entry name" value="RNase_III_sf"/>
</dbReference>
<dbReference type="HOGENOM" id="CLU_121535_0_0_1"/>
<dbReference type="Gene3D" id="1.10.1520.10">
    <property type="entry name" value="Ribonuclease III domain"/>
    <property type="match status" value="1"/>
</dbReference>
<reference evidence="2 3" key="1">
    <citation type="submission" date="2014-04" db="EMBL/GenBank/DDBJ databases">
        <authorList>
            <consortium name="DOE Joint Genome Institute"/>
            <person name="Kuo A."/>
            <person name="Gay G."/>
            <person name="Dore J."/>
            <person name="Kohler A."/>
            <person name="Nagy L.G."/>
            <person name="Floudas D."/>
            <person name="Copeland A."/>
            <person name="Barry K.W."/>
            <person name="Cichocki N."/>
            <person name="Veneault-Fourrey C."/>
            <person name="LaButti K."/>
            <person name="Lindquist E.A."/>
            <person name="Lipzen A."/>
            <person name="Lundell T."/>
            <person name="Morin E."/>
            <person name="Murat C."/>
            <person name="Sun H."/>
            <person name="Tunlid A."/>
            <person name="Henrissat B."/>
            <person name="Grigoriev I.V."/>
            <person name="Hibbett D.S."/>
            <person name="Martin F."/>
            <person name="Nordberg H.P."/>
            <person name="Cantor M.N."/>
            <person name="Hua S.X."/>
        </authorList>
    </citation>
    <scope>NUCLEOTIDE SEQUENCE [LARGE SCALE GENOMIC DNA]</scope>
    <source>
        <strain evidence="3">h7</strain>
    </source>
</reference>
<proteinExistence type="predicted"/>
<dbReference type="InterPro" id="IPR000999">
    <property type="entry name" value="RNase_III_dom"/>
</dbReference>
<dbReference type="STRING" id="686832.A0A0C2Z4Z9"/>
<dbReference type="AlphaFoldDB" id="A0A0C2Z4Z9"/>
<gene>
    <name evidence="2" type="ORF">M413DRAFT_226952</name>
</gene>
<keyword evidence="3" id="KW-1185">Reference proteome</keyword>
<sequence>MQPLFPFKDPLCDAMQRNLVTSVRTPEFVFELPLLSDASWDVICNNPEERERLEFLGDSLISASISRELFRCRPRETPGFYTKARSVLTANSTFAHLMHKLGFHNLDNPVKPAGDAYETILAVFYRESGPDAFEEYVRRVFTPLINSVGDTYRRLR</sequence>
<dbReference type="SMART" id="SM00535">
    <property type="entry name" value="RIBOc"/>
    <property type="match status" value="1"/>
</dbReference>
<dbReference type="Pfam" id="PF00636">
    <property type="entry name" value="Ribonuclease_3"/>
    <property type="match status" value="1"/>
</dbReference>
<dbReference type="GO" id="GO:0006396">
    <property type="term" value="P:RNA processing"/>
    <property type="evidence" value="ECO:0007669"/>
    <property type="project" value="InterPro"/>
</dbReference>
<evidence type="ECO:0000313" key="3">
    <source>
        <dbReference type="Proteomes" id="UP000053424"/>
    </source>
</evidence>
<protein>
    <recommendedName>
        <fullName evidence="1">RNase III domain-containing protein</fullName>
    </recommendedName>
</protein>
<dbReference type="SUPFAM" id="SSF69065">
    <property type="entry name" value="RNase III domain-like"/>
    <property type="match status" value="1"/>
</dbReference>
<dbReference type="GO" id="GO:0004525">
    <property type="term" value="F:ribonuclease III activity"/>
    <property type="evidence" value="ECO:0007669"/>
    <property type="project" value="InterPro"/>
</dbReference>
<name>A0A0C2Z4Z9_HEBCY</name>
<dbReference type="PROSITE" id="PS00517">
    <property type="entry name" value="RNASE_3_1"/>
    <property type="match status" value="1"/>
</dbReference>
<reference evidence="3" key="2">
    <citation type="submission" date="2015-01" db="EMBL/GenBank/DDBJ databases">
        <title>Evolutionary Origins and Diversification of the Mycorrhizal Mutualists.</title>
        <authorList>
            <consortium name="DOE Joint Genome Institute"/>
            <consortium name="Mycorrhizal Genomics Consortium"/>
            <person name="Kohler A."/>
            <person name="Kuo A."/>
            <person name="Nagy L.G."/>
            <person name="Floudas D."/>
            <person name="Copeland A."/>
            <person name="Barry K.W."/>
            <person name="Cichocki N."/>
            <person name="Veneault-Fourrey C."/>
            <person name="LaButti K."/>
            <person name="Lindquist E.A."/>
            <person name="Lipzen A."/>
            <person name="Lundell T."/>
            <person name="Morin E."/>
            <person name="Murat C."/>
            <person name="Riley R."/>
            <person name="Ohm R."/>
            <person name="Sun H."/>
            <person name="Tunlid A."/>
            <person name="Henrissat B."/>
            <person name="Grigoriev I.V."/>
            <person name="Hibbett D.S."/>
            <person name="Martin F."/>
        </authorList>
    </citation>
    <scope>NUCLEOTIDE SEQUENCE [LARGE SCALE GENOMIC DNA]</scope>
    <source>
        <strain evidence="3">h7</strain>
    </source>
</reference>
<dbReference type="CDD" id="cd00593">
    <property type="entry name" value="RIBOc"/>
    <property type="match status" value="1"/>
</dbReference>
<evidence type="ECO:0000259" key="1">
    <source>
        <dbReference type="PROSITE" id="PS50142"/>
    </source>
</evidence>
<dbReference type="PROSITE" id="PS50142">
    <property type="entry name" value="RNASE_3_2"/>
    <property type="match status" value="1"/>
</dbReference>
<feature type="domain" description="RNase III" evidence="1">
    <location>
        <begin position="12"/>
        <end position="129"/>
    </location>
</feature>
<accession>A0A0C2Z4Z9</accession>
<evidence type="ECO:0000313" key="2">
    <source>
        <dbReference type="EMBL" id="KIM48277.1"/>
    </source>
</evidence>
<dbReference type="EMBL" id="KN831769">
    <property type="protein sequence ID" value="KIM48277.1"/>
    <property type="molecule type" value="Genomic_DNA"/>
</dbReference>
<organism evidence="2 3">
    <name type="scientific">Hebeloma cylindrosporum</name>
    <dbReference type="NCBI Taxonomy" id="76867"/>
    <lineage>
        <taxon>Eukaryota</taxon>
        <taxon>Fungi</taxon>
        <taxon>Dikarya</taxon>
        <taxon>Basidiomycota</taxon>
        <taxon>Agaricomycotina</taxon>
        <taxon>Agaricomycetes</taxon>
        <taxon>Agaricomycetidae</taxon>
        <taxon>Agaricales</taxon>
        <taxon>Agaricineae</taxon>
        <taxon>Hymenogastraceae</taxon>
        <taxon>Hebeloma</taxon>
    </lineage>
</organism>
<dbReference type="OrthoDB" id="416741at2759"/>